<evidence type="ECO:0000256" key="2">
    <source>
        <dbReference type="ARBA" id="ARBA00023125"/>
    </source>
</evidence>
<proteinExistence type="predicted"/>
<comment type="caution">
    <text evidence="5">The sequence shown here is derived from an EMBL/GenBank/DDBJ whole genome shotgun (WGS) entry which is preliminary data.</text>
</comment>
<dbReference type="InterPro" id="IPR018060">
    <property type="entry name" value="HTH_AraC"/>
</dbReference>
<dbReference type="GO" id="GO:0003700">
    <property type="term" value="F:DNA-binding transcription factor activity"/>
    <property type="evidence" value="ECO:0007669"/>
    <property type="project" value="InterPro"/>
</dbReference>
<dbReference type="PANTHER" id="PTHR46796">
    <property type="entry name" value="HTH-TYPE TRANSCRIPTIONAL ACTIVATOR RHAS-RELATED"/>
    <property type="match status" value="1"/>
</dbReference>
<dbReference type="PANTHER" id="PTHR46796:SF15">
    <property type="entry name" value="BLL1074 PROTEIN"/>
    <property type="match status" value="1"/>
</dbReference>
<dbReference type="Gene3D" id="1.10.10.60">
    <property type="entry name" value="Homeodomain-like"/>
    <property type="match status" value="1"/>
</dbReference>
<gene>
    <name evidence="5" type="ORF">FGL95_22160</name>
</gene>
<dbReference type="SUPFAM" id="SSF46689">
    <property type="entry name" value="Homeodomain-like"/>
    <property type="match status" value="1"/>
</dbReference>
<sequence length="287" mass="31385">MTGVSDGAFSLPTPRLRQFVRGYEGYWLSGFPPGKHVGMPSTSLTVIITIGDPLEIAEASHPDQHSTSWTSLASGITVVPCTIAHDGNQHGIQVGLTPLGARAIFGMPTAELGAWMVDLDDILGADARELRDRVSSTPDWRRRFAVLDEIFSRRAERCSIHDAPMNPALEQAWSMLAGNDGQARVGDVAEEIGWSRRHLVNQFTAEFGITPKDSARIARFSAAHAILRRPEIPSLADVAAMCGYYDQAHMARDWRDLAGMSPSKWRASEVFTFVQDSTTPELADLAV</sequence>
<dbReference type="GO" id="GO:0043565">
    <property type="term" value="F:sequence-specific DNA binding"/>
    <property type="evidence" value="ECO:0007669"/>
    <property type="project" value="InterPro"/>
</dbReference>
<keyword evidence="1" id="KW-0805">Transcription regulation</keyword>
<dbReference type="Pfam" id="PF12833">
    <property type="entry name" value="HTH_18"/>
    <property type="match status" value="1"/>
</dbReference>
<evidence type="ECO:0000259" key="4">
    <source>
        <dbReference type="PROSITE" id="PS01124"/>
    </source>
</evidence>
<accession>A0A848KG40</accession>
<dbReference type="InterPro" id="IPR009057">
    <property type="entry name" value="Homeodomain-like_sf"/>
</dbReference>
<reference evidence="5 6" key="2">
    <citation type="submission" date="2020-06" db="EMBL/GenBank/DDBJ databases">
        <title>Antribacter stalactiti gen. nov., sp. nov., a new member of the family Nacardiaceae isolated from a cave.</title>
        <authorList>
            <person name="Kim I.S."/>
        </authorList>
    </citation>
    <scope>NUCLEOTIDE SEQUENCE [LARGE SCALE GENOMIC DNA]</scope>
    <source>
        <strain evidence="5 6">YC2-7</strain>
    </source>
</reference>
<dbReference type="EMBL" id="VCQU01000008">
    <property type="protein sequence ID" value="NMN97745.1"/>
    <property type="molecule type" value="Genomic_DNA"/>
</dbReference>
<organism evidence="5 6">
    <name type="scientific">Antrihabitans stalactiti</name>
    <dbReference type="NCBI Taxonomy" id="2584121"/>
    <lineage>
        <taxon>Bacteria</taxon>
        <taxon>Bacillati</taxon>
        <taxon>Actinomycetota</taxon>
        <taxon>Actinomycetes</taxon>
        <taxon>Mycobacteriales</taxon>
        <taxon>Nocardiaceae</taxon>
        <taxon>Antrihabitans</taxon>
    </lineage>
</organism>
<dbReference type="RefSeq" id="WP_169590842.1">
    <property type="nucleotide sequence ID" value="NZ_VCQU01000008.1"/>
</dbReference>
<evidence type="ECO:0000313" key="6">
    <source>
        <dbReference type="Proteomes" id="UP000535543"/>
    </source>
</evidence>
<dbReference type="InterPro" id="IPR050204">
    <property type="entry name" value="AraC_XylS_family_regulators"/>
</dbReference>
<evidence type="ECO:0000256" key="1">
    <source>
        <dbReference type="ARBA" id="ARBA00023015"/>
    </source>
</evidence>
<dbReference type="AlphaFoldDB" id="A0A848KG40"/>
<protein>
    <submittedName>
        <fullName evidence="5">Helix-turn-helix transcriptional regulator</fullName>
    </submittedName>
</protein>
<keyword evidence="3" id="KW-0804">Transcription</keyword>
<feature type="domain" description="HTH araC/xylS-type" evidence="4">
    <location>
        <begin position="170"/>
        <end position="268"/>
    </location>
</feature>
<evidence type="ECO:0000313" key="5">
    <source>
        <dbReference type="EMBL" id="NMN97745.1"/>
    </source>
</evidence>
<dbReference type="SMART" id="SM00342">
    <property type="entry name" value="HTH_ARAC"/>
    <property type="match status" value="1"/>
</dbReference>
<keyword evidence="6" id="KW-1185">Reference proteome</keyword>
<keyword evidence="2" id="KW-0238">DNA-binding</keyword>
<evidence type="ECO:0000256" key="3">
    <source>
        <dbReference type="ARBA" id="ARBA00023163"/>
    </source>
</evidence>
<reference evidence="5 6" key="1">
    <citation type="submission" date="2019-05" db="EMBL/GenBank/DDBJ databases">
        <authorList>
            <person name="Lee S.D."/>
        </authorList>
    </citation>
    <scope>NUCLEOTIDE SEQUENCE [LARGE SCALE GENOMIC DNA]</scope>
    <source>
        <strain evidence="5 6">YC2-7</strain>
    </source>
</reference>
<dbReference type="PROSITE" id="PS01124">
    <property type="entry name" value="HTH_ARAC_FAMILY_2"/>
    <property type="match status" value="1"/>
</dbReference>
<name>A0A848KG40_9NOCA</name>
<dbReference type="Proteomes" id="UP000535543">
    <property type="component" value="Unassembled WGS sequence"/>
</dbReference>